<dbReference type="Proteomes" id="UP000652430">
    <property type="component" value="Unassembled WGS sequence"/>
</dbReference>
<sequence length="223" mass="24646">MDTVHLHHQGNERRPLLVIDDFWPDPEMLREDAAALRMGEIGPHYPGVRAEVPGRLAETMRRKIAPLLATHFGFDPAPAVSEAYYSLVTTPPAALAPIQRLPHFDGVEPRRIALLLFLGHGAQGGTAFYRQRETGFESVDADRLDRFKATLEEGVRTHGMPDPAYIAGDTPLYEQIALQPGAFNRALVYPGNTLHCAHLPPEVVLSADPLAGRLTLNLFLFDD</sequence>
<organism evidence="1 2">
    <name type="scientific">Sphingomonas glacialis</name>
    <dbReference type="NCBI Taxonomy" id="658225"/>
    <lineage>
        <taxon>Bacteria</taxon>
        <taxon>Pseudomonadati</taxon>
        <taxon>Pseudomonadota</taxon>
        <taxon>Alphaproteobacteria</taxon>
        <taxon>Sphingomonadales</taxon>
        <taxon>Sphingomonadaceae</taxon>
        <taxon>Sphingomonas</taxon>
    </lineage>
</organism>
<proteinExistence type="predicted"/>
<dbReference type="RefSeq" id="WP_189674813.1">
    <property type="nucleotide sequence ID" value="NZ_BNAQ01000001.1"/>
</dbReference>
<protein>
    <recommendedName>
        <fullName evidence="3">DUF1826 domain-containing protein</fullName>
    </recommendedName>
</protein>
<keyword evidence="2" id="KW-1185">Reference proteome</keyword>
<evidence type="ECO:0008006" key="3">
    <source>
        <dbReference type="Google" id="ProtNLM"/>
    </source>
</evidence>
<name>A0ABQ3L7T9_9SPHN</name>
<gene>
    <name evidence="1" type="ORF">GCM10008023_02880</name>
</gene>
<reference evidence="2" key="1">
    <citation type="journal article" date="2019" name="Int. J. Syst. Evol. Microbiol.">
        <title>The Global Catalogue of Microorganisms (GCM) 10K type strain sequencing project: providing services to taxonomists for standard genome sequencing and annotation.</title>
        <authorList>
            <consortium name="The Broad Institute Genomics Platform"/>
            <consortium name="The Broad Institute Genome Sequencing Center for Infectious Disease"/>
            <person name="Wu L."/>
            <person name="Ma J."/>
        </authorList>
    </citation>
    <scope>NUCLEOTIDE SEQUENCE [LARGE SCALE GENOMIC DNA]</scope>
    <source>
        <strain evidence="2">CGMCC 1.8957</strain>
    </source>
</reference>
<comment type="caution">
    <text evidence="1">The sequence shown here is derived from an EMBL/GenBank/DDBJ whole genome shotgun (WGS) entry which is preliminary data.</text>
</comment>
<dbReference type="EMBL" id="BNAQ01000001">
    <property type="protein sequence ID" value="GHH08068.1"/>
    <property type="molecule type" value="Genomic_DNA"/>
</dbReference>
<evidence type="ECO:0000313" key="1">
    <source>
        <dbReference type="EMBL" id="GHH08068.1"/>
    </source>
</evidence>
<evidence type="ECO:0000313" key="2">
    <source>
        <dbReference type="Proteomes" id="UP000652430"/>
    </source>
</evidence>
<dbReference type="Pfam" id="PF20043">
    <property type="entry name" value="DUF6445"/>
    <property type="match status" value="1"/>
</dbReference>
<dbReference type="InterPro" id="IPR045617">
    <property type="entry name" value="DUF6445"/>
</dbReference>
<accession>A0ABQ3L7T9</accession>